<keyword evidence="3" id="KW-1185">Reference proteome</keyword>
<protein>
    <recommendedName>
        <fullName evidence="1">Helix-turn-helix domain-containing protein</fullName>
    </recommendedName>
</protein>
<reference evidence="2 3" key="1">
    <citation type="journal article" date="2015" name="Genome Announc.">
        <title>Expanding the biotechnology potential of lactobacilli through comparative genomics of 213 strains and associated genera.</title>
        <authorList>
            <person name="Sun Z."/>
            <person name="Harris H.M."/>
            <person name="McCann A."/>
            <person name="Guo C."/>
            <person name="Argimon S."/>
            <person name="Zhang W."/>
            <person name="Yang X."/>
            <person name="Jeffery I.B."/>
            <person name="Cooney J.C."/>
            <person name="Kagawa T.F."/>
            <person name="Liu W."/>
            <person name="Song Y."/>
            <person name="Salvetti E."/>
            <person name="Wrobel A."/>
            <person name="Rasinkangas P."/>
            <person name="Parkhill J."/>
            <person name="Rea M.C."/>
            <person name="O'Sullivan O."/>
            <person name="Ritari J."/>
            <person name="Douillard F.P."/>
            <person name="Paul Ross R."/>
            <person name="Yang R."/>
            <person name="Briner A.E."/>
            <person name="Felis G.E."/>
            <person name="de Vos W.M."/>
            <person name="Barrangou R."/>
            <person name="Klaenhammer T.R."/>
            <person name="Caufield P.W."/>
            <person name="Cui Y."/>
            <person name="Zhang H."/>
            <person name="O'Toole P.W."/>
        </authorList>
    </citation>
    <scope>NUCLEOTIDE SEQUENCE [LARGE SCALE GENOMIC DNA]</scope>
    <source>
        <strain evidence="2 3">DSM 13145</strain>
    </source>
</reference>
<evidence type="ECO:0000313" key="3">
    <source>
        <dbReference type="Proteomes" id="UP000051445"/>
    </source>
</evidence>
<dbReference type="InterPro" id="IPR010982">
    <property type="entry name" value="Lambda_DNA-bd_dom_sf"/>
</dbReference>
<name>A0A0R1PID2_9LACO</name>
<dbReference type="Pfam" id="PF12728">
    <property type="entry name" value="HTH_17"/>
    <property type="match status" value="1"/>
</dbReference>
<evidence type="ECO:0000259" key="1">
    <source>
        <dbReference type="Pfam" id="PF12728"/>
    </source>
</evidence>
<comment type="caution">
    <text evidence="2">The sequence shown here is derived from an EMBL/GenBank/DDBJ whole genome shotgun (WGS) entry which is preliminary data.</text>
</comment>
<feature type="domain" description="Helix-turn-helix" evidence="1">
    <location>
        <begin position="22"/>
        <end position="70"/>
    </location>
</feature>
<dbReference type="InterPro" id="IPR009061">
    <property type="entry name" value="DNA-bd_dom_put_sf"/>
</dbReference>
<dbReference type="InterPro" id="IPR010093">
    <property type="entry name" value="SinI_DNA-bd"/>
</dbReference>
<dbReference type="InterPro" id="IPR041657">
    <property type="entry name" value="HTH_17"/>
</dbReference>
<evidence type="ECO:0000313" key="2">
    <source>
        <dbReference type="EMBL" id="KRL28667.1"/>
    </source>
</evidence>
<dbReference type="STRING" id="1423746.FD27_GL001667"/>
<dbReference type="EMBL" id="AZER01000004">
    <property type="protein sequence ID" value="KRL28667.1"/>
    <property type="molecule type" value="Genomic_DNA"/>
</dbReference>
<dbReference type="PATRIC" id="fig|1423746.3.peg.1697"/>
<dbReference type="SUPFAM" id="SSF46955">
    <property type="entry name" value="Putative DNA-binding domain"/>
    <property type="match status" value="1"/>
</dbReference>
<sequence length="73" mass="8707">MVQNAIETAVAQALKKNAYRPYMTQQEACKYLHVAPSTFNRWIRNYKIPVVQIEGVKRYKRDSLDRFMEQIEQ</sequence>
<accession>A0A0R1PID2</accession>
<dbReference type="AlphaFoldDB" id="A0A0R1PID2"/>
<dbReference type="NCBIfam" id="TIGR01764">
    <property type="entry name" value="excise"/>
    <property type="match status" value="1"/>
</dbReference>
<dbReference type="Gene3D" id="1.10.260.40">
    <property type="entry name" value="lambda repressor-like DNA-binding domains"/>
    <property type="match status" value="1"/>
</dbReference>
<dbReference type="Proteomes" id="UP000051445">
    <property type="component" value="Unassembled WGS sequence"/>
</dbReference>
<proteinExistence type="predicted"/>
<dbReference type="GO" id="GO:0003677">
    <property type="term" value="F:DNA binding"/>
    <property type="evidence" value="ECO:0007669"/>
    <property type="project" value="InterPro"/>
</dbReference>
<organism evidence="2 3">
    <name type="scientific">Limosilactobacillus frumenti DSM 13145</name>
    <dbReference type="NCBI Taxonomy" id="1423746"/>
    <lineage>
        <taxon>Bacteria</taxon>
        <taxon>Bacillati</taxon>
        <taxon>Bacillota</taxon>
        <taxon>Bacilli</taxon>
        <taxon>Lactobacillales</taxon>
        <taxon>Lactobacillaceae</taxon>
        <taxon>Limosilactobacillus</taxon>
    </lineage>
</organism>
<gene>
    <name evidence="2" type="ORF">FD27_GL001667</name>
</gene>